<dbReference type="KEGG" id="psyo:PB01_02130"/>
<dbReference type="OrthoDB" id="9809772at2"/>
<dbReference type="SUPFAM" id="SSF46689">
    <property type="entry name" value="Homeodomain-like"/>
    <property type="match status" value="1"/>
</dbReference>
<dbReference type="Gene3D" id="1.10.357.10">
    <property type="entry name" value="Tetracycline Repressor, domain 2"/>
    <property type="match status" value="1"/>
</dbReference>
<evidence type="ECO:0000256" key="3">
    <source>
        <dbReference type="ARBA" id="ARBA00023163"/>
    </source>
</evidence>
<evidence type="ECO:0000256" key="1">
    <source>
        <dbReference type="ARBA" id="ARBA00023015"/>
    </source>
</evidence>
<sequence length="193" mass="22088">MENRKSQIIKLALRNIREKGYISFSYDDLSRELGVTKASIHYHFEKKEDLGIAVCTKIKEGLDATFIKVDNEQISLEDKLWEFISRRAKQIEMNEVCPISSLQADFHYLPLQIQESVQQLSQLEISYVKKFLDELNSEGKLRTTNDTKALASLLIASVKGALQYKRVVGEDLFSTVFDQLKLLIIGNVEISKT</sequence>
<keyword evidence="7" id="KW-1185">Reference proteome</keyword>
<dbReference type="PANTHER" id="PTHR47506">
    <property type="entry name" value="TRANSCRIPTIONAL REGULATORY PROTEIN"/>
    <property type="match status" value="1"/>
</dbReference>
<dbReference type="InterPro" id="IPR001647">
    <property type="entry name" value="HTH_TetR"/>
</dbReference>
<evidence type="ECO:0000313" key="6">
    <source>
        <dbReference type="EMBL" id="QFF97698.1"/>
    </source>
</evidence>
<dbReference type="EMBL" id="CP031223">
    <property type="protein sequence ID" value="QFF97698.1"/>
    <property type="molecule type" value="Genomic_DNA"/>
</dbReference>
<dbReference type="RefSeq" id="WP_151698643.1">
    <property type="nucleotide sequence ID" value="NZ_CP031223.1"/>
</dbReference>
<dbReference type="AlphaFoldDB" id="A0A5J6SIQ6"/>
<dbReference type="InterPro" id="IPR036271">
    <property type="entry name" value="Tet_transcr_reg_TetR-rel_C_sf"/>
</dbReference>
<dbReference type="PRINTS" id="PR00455">
    <property type="entry name" value="HTHTETR"/>
</dbReference>
<feature type="domain" description="HTH tetR-type" evidence="5">
    <location>
        <begin position="2"/>
        <end position="62"/>
    </location>
</feature>
<evidence type="ECO:0000259" key="5">
    <source>
        <dbReference type="PROSITE" id="PS50977"/>
    </source>
</evidence>
<gene>
    <name evidence="6" type="ORF">PB01_02130</name>
</gene>
<organism evidence="6 7">
    <name type="scientific">Psychrobacillus glaciei</name>
    <dbReference type="NCBI Taxonomy" id="2283160"/>
    <lineage>
        <taxon>Bacteria</taxon>
        <taxon>Bacillati</taxon>
        <taxon>Bacillota</taxon>
        <taxon>Bacilli</taxon>
        <taxon>Bacillales</taxon>
        <taxon>Bacillaceae</taxon>
        <taxon>Psychrobacillus</taxon>
    </lineage>
</organism>
<proteinExistence type="predicted"/>
<dbReference type="Proteomes" id="UP000325517">
    <property type="component" value="Chromosome"/>
</dbReference>
<dbReference type="GO" id="GO:0003677">
    <property type="term" value="F:DNA binding"/>
    <property type="evidence" value="ECO:0007669"/>
    <property type="project" value="UniProtKB-UniRule"/>
</dbReference>
<name>A0A5J6SIQ6_9BACI</name>
<keyword evidence="2 4" id="KW-0238">DNA-binding</keyword>
<dbReference type="PANTHER" id="PTHR47506:SF1">
    <property type="entry name" value="HTH-TYPE TRANSCRIPTIONAL REGULATOR YJDC"/>
    <property type="match status" value="1"/>
</dbReference>
<accession>A0A5J6SIQ6</accession>
<keyword evidence="1" id="KW-0805">Transcription regulation</keyword>
<evidence type="ECO:0000313" key="7">
    <source>
        <dbReference type="Proteomes" id="UP000325517"/>
    </source>
</evidence>
<reference evidence="6 7" key="1">
    <citation type="submission" date="2018-07" db="EMBL/GenBank/DDBJ databases">
        <title>Complete genome sequence of Psychrobacillus sp. PB01, isolated from iceberg, and comparative genome analysis of Psychrobacillus strains.</title>
        <authorList>
            <person name="Lee P.C."/>
        </authorList>
    </citation>
    <scope>NUCLEOTIDE SEQUENCE [LARGE SCALE GENOMIC DNA]</scope>
    <source>
        <strain evidence="6 7">PB01</strain>
    </source>
</reference>
<evidence type="ECO:0000256" key="4">
    <source>
        <dbReference type="PROSITE-ProRule" id="PRU00335"/>
    </source>
</evidence>
<dbReference type="SUPFAM" id="SSF48498">
    <property type="entry name" value="Tetracyclin repressor-like, C-terminal domain"/>
    <property type="match status" value="1"/>
</dbReference>
<dbReference type="InterPro" id="IPR009057">
    <property type="entry name" value="Homeodomain-like_sf"/>
</dbReference>
<protein>
    <submittedName>
        <fullName evidence="6">TetR/AcrR family transcriptional regulator</fullName>
    </submittedName>
</protein>
<evidence type="ECO:0000256" key="2">
    <source>
        <dbReference type="ARBA" id="ARBA00023125"/>
    </source>
</evidence>
<keyword evidence="3" id="KW-0804">Transcription</keyword>
<feature type="DNA-binding region" description="H-T-H motif" evidence="4">
    <location>
        <begin position="25"/>
        <end position="44"/>
    </location>
</feature>
<dbReference type="PROSITE" id="PS50977">
    <property type="entry name" value="HTH_TETR_2"/>
    <property type="match status" value="1"/>
</dbReference>
<dbReference type="Pfam" id="PF00440">
    <property type="entry name" value="TetR_N"/>
    <property type="match status" value="1"/>
</dbReference>